<dbReference type="InterPro" id="IPR002885">
    <property type="entry name" value="PPR_rpt"/>
</dbReference>
<proteinExistence type="inferred from homology"/>
<comment type="similarity">
    <text evidence="1">Belongs to the PPR family. P subfamily.</text>
</comment>
<accession>A0ABD3RRC2</accession>
<dbReference type="PANTHER" id="PTHR47934:SF19">
    <property type="entry name" value="PENTATRICOPEPTIDE REPEAT-CONTAINING PROTEIN MITOCHONDRIAL"/>
    <property type="match status" value="1"/>
</dbReference>
<reference evidence="4 5" key="1">
    <citation type="submission" date="2024-12" db="EMBL/GenBank/DDBJ databases">
        <title>The unique morphological basis and parallel evolutionary history of personate flowers in Penstemon.</title>
        <authorList>
            <person name="Depatie T.H."/>
            <person name="Wessinger C.A."/>
        </authorList>
    </citation>
    <scope>NUCLEOTIDE SEQUENCE [LARGE SCALE GENOMIC DNA]</scope>
    <source>
        <strain evidence="4">WTNN_2</strain>
        <tissue evidence="4">Leaf</tissue>
    </source>
</reference>
<dbReference type="Gene3D" id="1.25.40.10">
    <property type="entry name" value="Tetratricopeptide repeat domain"/>
    <property type="match status" value="3"/>
</dbReference>
<evidence type="ECO:0000256" key="3">
    <source>
        <dbReference type="PROSITE-ProRule" id="PRU00708"/>
    </source>
</evidence>
<evidence type="ECO:0008006" key="6">
    <source>
        <dbReference type="Google" id="ProtNLM"/>
    </source>
</evidence>
<dbReference type="AlphaFoldDB" id="A0ABD3RRC2"/>
<evidence type="ECO:0000313" key="5">
    <source>
        <dbReference type="Proteomes" id="UP001634393"/>
    </source>
</evidence>
<gene>
    <name evidence="4" type="ORF">ACJIZ3_014489</name>
</gene>
<feature type="repeat" description="PPR" evidence="3">
    <location>
        <begin position="205"/>
        <end position="240"/>
    </location>
</feature>
<dbReference type="Proteomes" id="UP001634393">
    <property type="component" value="Unassembled WGS sequence"/>
</dbReference>
<dbReference type="NCBIfam" id="TIGR00756">
    <property type="entry name" value="PPR"/>
    <property type="match status" value="3"/>
</dbReference>
<keyword evidence="5" id="KW-1185">Reference proteome</keyword>
<dbReference type="PROSITE" id="PS51375">
    <property type="entry name" value="PPR"/>
    <property type="match status" value="3"/>
</dbReference>
<dbReference type="SUPFAM" id="SSF48452">
    <property type="entry name" value="TPR-like"/>
    <property type="match status" value="1"/>
</dbReference>
<feature type="repeat" description="PPR" evidence="3">
    <location>
        <begin position="170"/>
        <end position="204"/>
    </location>
</feature>
<keyword evidence="2" id="KW-0677">Repeat</keyword>
<evidence type="ECO:0000256" key="2">
    <source>
        <dbReference type="ARBA" id="ARBA00022737"/>
    </source>
</evidence>
<name>A0ABD3RRC2_9LAMI</name>
<dbReference type="PANTHER" id="PTHR47934">
    <property type="entry name" value="PENTATRICOPEPTIDE REPEAT-CONTAINING PROTEIN PET309, MITOCHONDRIAL"/>
    <property type="match status" value="1"/>
</dbReference>
<evidence type="ECO:0000256" key="1">
    <source>
        <dbReference type="ARBA" id="ARBA00007626"/>
    </source>
</evidence>
<feature type="repeat" description="PPR" evidence="3">
    <location>
        <begin position="275"/>
        <end position="310"/>
    </location>
</feature>
<dbReference type="Pfam" id="PF13041">
    <property type="entry name" value="PPR_2"/>
    <property type="match status" value="2"/>
</dbReference>
<protein>
    <recommendedName>
        <fullName evidence="6">Pentatricopeptide repeat-containing protein</fullName>
    </recommendedName>
</protein>
<dbReference type="EMBL" id="JBJXBP010000008">
    <property type="protein sequence ID" value="KAL3813221.1"/>
    <property type="molecule type" value="Genomic_DNA"/>
</dbReference>
<sequence>MSSSIALRHARHLSTAATAAATTKPITISNTKNRLKRVQDPDEALKIYASYTAANNPSTSPSSTRHAQEFTVRRLVKSQRFSDIESFLESHKSLPQITDEPFLSSLIRSYGIAGMFENALNTYNQMTDLGTPRSPLSFNSLLSACVHSKVFDRVPTYFNEFPTKFGFSPDKLSYGILIKSYCEMGSPEIAIEKLNEMEEKGVEVNAVVFTTILHALYKKGSINEAEKFWDEMVTKKGCKPDVVAYNVRLSHIHGGDPEPVKGLIEEMNNLGIKPDTVSHNYLMTCYYKNGMIDEGTKVYDELLNGKGWKPNATTYRTLIFYMCKNELFVDGYKMFKKSVKVQKIPDFNTLKYLAEGLVKKGHKNEAVDMIRTMNKKFPSNLLKAWEKLAEDLGLEEINSGEIDKVIDTEETENVST</sequence>
<dbReference type="InterPro" id="IPR051114">
    <property type="entry name" value="Mito_RNA_Proc_CCM1"/>
</dbReference>
<organism evidence="4 5">
    <name type="scientific">Penstemon smallii</name>
    <dbReference type="NCBI Taxonomy" id="265156"/>
    <lineage>
        <taxon>Eukaryota</taxon>
        <taxon>Viridiplantae</taxon>
        <taxon>Streptophyta</taxon>
        <taxon>Embryophyta</taxon>
        <taxon>Tracheophyta</taxon>
        <taxon>Spermatophyta</taxon>
        <taxon>Magnoliopsida</taxon>
        <taxon>eudicotyledons</taxon>
        <taxon>Gunneridae</taxon>
        <taxon>Pentapetalae</taxon>
        <taxon>asterids</taxon>
        <taxon>lamiids</taxon>
        <taxon>Lamiales</taxon>
        <taxon>Plantaginaceae</taxon>
        <taxon>Cheloneae</taxon>
        <taxon>Penstemon</taxon>
    </lineage>
</organism>
<dbReference type="Pfam" id="PF01535">
    <property type="entry name" value="PPR"/>
    <property type="match status" value="1"/>
</dbReference>
<comment type="caution">
    <text evidence="4">The sequence shown here is derived from an EMBL/GenBank/DDBJ whole genome shotgun (WGS) entry which is preliminary data.</text>
</comment>
<dbReference type="InterPro" id="IPR011990">
    <property type="entry name" value="TPR-like_helical_dom_sf"/>
</dbReference>
<evidence type="ECO:0000313" key="4">
    <source>
        <dbReference type="EMBL" id="KAL3813221.1"/>
    </source>
</evidence>
<dbReference type="Pfam" id="PF12854">
    <property type="entry name" value="PPR_1"/>
    <property type="match status" value="1"/>
</dbReference>